<keyword evidence="2" id="KW-1185">Reference proteome</keyword>
<name>A0A1G7FYF1_9FLAO</name>
<evidence type="ECO:0000313" key="1">
    <source>
        <dbReference type="EMBL" id="SDE80897.1"/>
    </source>
</evidence>
<dbReference type="Proteomes" id="UP000198517">
    <property type="component" value="Unassembled WGS sequence"/>
</dbReference>
<dbReference type="AlphaFoldDB" id="A0A1G7FYF1"/>
<proteinExistence type="predicted"/>
<dbReference type="RefSeq" id="WP_092738109.1">
    <property type="nucleotide sequence ID" value="NZ_FNAS01000032.1"/>
</dbReference>
<organism evidence="1 2">
    <name type="scientific">Riemerella columbipharyngis</name>
    <dbReference type="NCBI Taxonomy" id="1071918"/>
    <lineage>
        <taxon>Bacteria</taxon>
        <taxon>Pseudomonadati</taxon>
        <taxon>Bacteroidota</taxon>
        <taxon>Flavobacteriia</taxon>
        <taxon>Flavobacteriales</taxon>
        <taxon>Weeksellaceae</taxon>
        <taxon>Riemerella</taxon>
    </lineage>
</organism>
<gene>
    <name evidence="1" type="ORF">SAMN05421544_1326</name>
</gene>
<dbReference type="EMBL" id="FNAS01000032">
    <property type="protein sequence ID" value="SDE80897.1"/>
    <property type="molecule type" value="Genomic_DNA"/>
</dbReference>
<evidence type="ECO:0000313" key="2">
    <source>
        <dbReference type="Proteomes" id="UP000198517"/>
    </source>
</evidence>
<protein>
    <submittedName>
        <fullName evidence="1">Uncharacterized protein</fullName>
    </submittedName>
</protein>
<reference evidence="1 2" key="1">
    <citation type="submission" date="2016-10" db="EMBL/GenBank/DDBJ databases">
        <authorList>
            <person name="de Groot N.N."/>
        </authorList>
    </citation>
    <scope>NUCLEOTIDE SEQUENCE [LARGE SCALE GENOMIC DNA]</scope>
    <source>
        <strain evidence="1 2">DSM 24015</strain>
    </source>
</reference>
<accession>A0A1G7FYF1</accession>
<dbReference type="STRING" id="1071918.SAMN05421544_1326"/>
<sequence length="175" mass="21065">MKKWTKEEESFLVDNYRELSIEEIMKVIPRSKDAIRWRAKALGITRSRGESWTDKEIKMIEENYSISEICRMTGRTYTSVVKKRRIIENRDKSKKINKLSGFFDKTPIEKGIPNMNIYSKSSQYFYLLSQMEIGDSFEYPQEEHSLLRNQMILFEGKKFQTKRWIEGSRRVWRIK</sequence>